<feature type="region of interest" description="Disordered" evidence="1">
    <location>
        <begin position="307"/>
        <end position="440"/>
    </location>
</feature>
<dbReference type="Gene3D" id="3.80.10.10">
    <property type="entry name" value="Ribonuclease Inhibitor"/>
    <property type="match status" value="1"/>
</dbReference>
<feature type="compositionally biased region" description="Basic and acidic residues" evidence="1">
    <location>
        <begin position="411"/>
        <end position="438"/>
    </location>
</feature>
<feature type="compositionally biased region" description="Basic and acidic residues" evidence="1">
    <location>
        <begin position="362"/>
        <end position="373"/>
    </location>
</feature>
<feature type="compositionally biased region" description="Low complexity" evidence="1">
    <location>
        <begin position="376"/>
        <end position="391"/>
    </location>
</feature>
<accession>A0AAD5U8Y1</accession>
<dbReference type="SMART" id="SM00368">
    <property type="entry name" value="LRR_RI"/>
    <property type="match status" value="4"/>
</dbReference>
<dbReference type="PANTHER" id="PTHR46984:SF1">
    <property type="entry name" value="LEUCINE-RICH REPEAT-CONTAINING PROTEIN 71"/>
    <property type="match status" value="1"/>
</dbReference>
<dbReference type="Proteomes" id="UP001211065">
    <property type="component" value="Unassembled WGS sequence"/>
</dbReference>
<organism evidence="2 3">
    <name type="scientific">Clydaea vesicula</name>
    <dbReference type="NCBI Taxonomy" id="447962"/>
    <lineage>
        <taxon>Eukaryota</taxon>
        <taxon>Fungi</taxon>
        <taxon>Fungi incertae sedis</taxon>
        <taxon>Chytridiomycota</taxon>
        <taxon>Chytridiomycota incertae sedis</taxon>
        <taxon>Chytridiomycetes</taxon>
        <taxon>Lobulomycetales</taxon>
        <taxon>Lobulomycetaceae</taxon>
        <taxon>Clydaea</taxon>
    </lineage>
</organism>
<name>A0AAD5U8Y1_9FUNG</name>
<evidence type="ECO:0000313" key="2">
    <source>
        <dbReference type="EMBL" id="KAJ3225480.1"/>
    </source>
</evidence>
<feature type="compositionally biased region" description="Polar residues" evidence="1">
    <location>
        <begin position="333"/>
        <end position="353"/>
    </location>
</feature>
<protein>
    <submittedName>
        <fullName evidence="2">Leucine-rich repeat-containing protein 71</fullName>
    </submittedName>
</protein>
<dbReference type="InterPro" id="IPR053040">
    <property type="entry name" value="LRR-containing_protein_71"/>
</dbReference>
<dbReference type="PANTHER" id="PTHR46984">
    <property type="entry name" value="LEUCINE-RICH REPEAT-CONTAINING PROTEIN 71"/>
    <property type="match status" value="1"/>
</dbReference>
<dbReference type="EMBL" id="JADGJW010000060">
    <property type="protein sequence ID" value="KAJ3225480.1"/>
    <property type="molecule type" value="Genomic_DNA"/>
</dbReference>
<dbReference type="SUPFAM" id="SSF52047">
    <property type="entry name" value="RNI-like"/>
    <property type="match status" value="1"/>
</dbReference>
<dbReference type="Pfam" id="PF13516">
    <property type="entry name" value="LRR_6"/>
    <property type="match status" value="2"/>
</dbReference>
<proteinExistence type="predicted"/>
<evidence type="ECO:0000313" key="3">
    <source>
        <dbReference type="Proteomes" id="UP001211065"/>
    </source>
</evidence>
<dbReference type="InterPro" id="IPR032675">
    <property type="entry name" value="LRR_dom_sf"/>
</dbReference>
<sequence length="561" mass="61590">MAILKLLKEQPLPLPAAVAASKVTAAPPPLPQKSLNSRKETTVADFVSINNTQTIENSIQDNTLFIANSNNAQSENLIQSQILNLSNNQDNLKTLETFELIPKKPSKYVFTPTIVLISDSINACANQQDTNDSATVEETEFFKLSISGWKVLDGTVDAIALCLPSSVSLTTLSFWNSGLDDTHFHQLVAVLSLTNIKNLSLDQNPSINESNYHLLLNEDSQLKSLSLRSNFITDIGCKLISNCLKINRNLNSLNLWNNKIGKEGADSIAEALKVNQSLFSLSLGRNLVGDDGIVSLCKEASTGKKIRNARLQTPSQLAALRKPSARPKDQEDPQQATLQTKNGSKPEGNDSQNTTKKGQKLTKKEELEKKKLESAPNNNKDTGNTGNKKPNVQNKKNSPLAGGLGVIAGGSKEDLKNIGKDKKSGKDKGKGGKVKQDEVKEDVEEVANDVGTMEPMFELNGQYFIIGNRSLNNLNLEKNNLRVNSLKLIMDVLKEQELSQEIGLFRISLKDNNFEKENQLYIQIQNSLSTRNPFLEIPTEIVEKTVLENVIEGGSEISTDL</sequence>
<dbReference type="InterPro" id="IPR001611">
    <property type="entry name" value="Leu-rich_rpt"/>
</dbReference>
<reference evidence="2" key="1">
    <citation type="submission" date="2020-05" db="EMBL/GenBank/DDBJ databases">
        <title>Phylogenomic resolution of chytrid fungi.</title>
        <authorList>
            <person name="Stajich J.E."/>
            <person name="Amses K."/>
            <person name="Simmons R."/>
            <person name="Seto K."/>
            <person name="Myers J."/>
            <person name="Bonds A."/>
            <person name="Quandt C.A."/>
            <person name="Barry K."/>
            <person name="Liu P."/>
            <person name="Grigoriev I."/>
            <person name="Longcore J.E."/>
            <person name="James T.Y."/>
        </authorList>
    </citation>
    <scope>NUCLEOTIDE SEQUENCE</scope>
    <source>
        <strain evidence="2">JEL0476</strain>
    </source>
</reference>
<gene>
    <name evidence="2" type="primary">LRRC71</name>
    <name evidence="2" type="ORF">HK099_006753</name>
</gene>
<keyword evidence="3" id="KW-1185">Reference proteome</keyword>
<evidence type="ECO:0000256" key="1">
    <source>
        <dbReference type="SAM" id="MobiDB-lite"/>
    </source>
</evidence>
<comment type="caution">
    <text evidence="2">The sequence shown here is derived from an EMBL/GenBank/DDBJ whole genome shotgun (WGS) entry which is preliminary data.</text>
</comment>
<dbReference type="AlphaFoldDB" id="A0AAD5U8Y1"/>